<comment type="similarity">
    <text evidence="1">Belongs to the SsuD family.</text>
</comment>
<sequence>MTKADQPLDFLWFIPTSGDGAYLGSDELSRPADPGYFREIATAVDRLGYSGVLIPVGVACEESFVLAANLAAYTEKLKFLVAIRPGTATPAYYARLASTLDRVSNGRLLLNIVVGGSAQELAGDGIFLPHDERYDHAAEFFQVFNELIETGRSNLDGRYIKAIDARLGLPPVQQPRPPIYFGGSSDAAIEFSGGLVDKYLTWGEPPAQVAEKIAHARRAAAARGREVTFGIRLHFIVRETDEEAWDAADRLISRLSDEAIAAAQETLTKNSDSVGQARMVALHNGRRDRLEVSPNLWAGIGLVRSGAGTALVGSPKTVAARLREYQELGIDTVIASGYPHVEEAYRVAELLFPELGLPGPRNQLRSSFGDHQVFGGGGHGGNVKLASAS</sequence>
<dbReference type="InterPro" id="IPR019911">
    <property type="entry name" value="Alkanesulphonate_mOase_FMN-dep"/>
</dbReference>
<keyword evidence="3" id="KW-0285">Flavoprotein</keyword>
<dbReference type="Gene3D" id="3.20.20.30">
    <property type="entry name" value="Luciferase-like domain"/>
    <property type="match status" value="1"/>
</dbReference>
<organism evidence="8 9">
    <name type="scientific">Shinella pollutisoli</name>
    <dbReference type="NCBI Taxonomy" id="2250594"/>
    <lineage>
        <taxon>Bacteria</taxon>
        <taxon>Pseudomonadati</taxon>
        <taxon>Pseudomonadota</taxon>
        <taxon>Alphaproteobacteria</taxon>
        <taxon>Hyphomicrobiales</taxon>
        <taxon>Rhizobiaceae</taxon>
        <taxon>Shinella</taxon>
    </lineage>
</organism>
<keyword evidence="4" id="KW-0288">FMN</keyword>
<keyword evidence="9" id="KW-1185">Reference proteome</keyword>
<evidence type="ECO:0000256" key="1">
    <source>
        <dbReference type="ARBA" id="ARBA00007044"/>
    </source>
</evidence>
<dbReference type="InterPro" id="IPR011251">
    <property type="entry name" value="Luciferase-like_dom"/>
</dbReference>
<comment type="caution">
    <text evidence="8">The sequence shown here is derived from an EMBL/GenBank/DDBJ whole genome shotgun (WGS) entry which is preliminary data.</text>
</comment>
<reference evidence="9" key="1">
    <citation type="journal article" date="2019" name="Int. J. Syst. Evol. Microbiol.">
        <title>The Global Catalogue of Microorganisms (GCM) 10K type strain sequencing project: providing services to taxonomists for standard genome sequencing and annotation.</title>
        <authorList>
            <consortium name="The Broad Institute Genomics Platform"/>
            <consortium name="The Broad Institute Genome Sequencing Center for Infectious Disease"/>
            <person name="Wu L."/>
            <person name="Ma J."/>
        </authorList>
    </citation>
    <scope>NUCLEOTIDE SEQUENCE [LARGE SCALE GENOMIC DNA]</scope>
    <source>
        <strain evidence="9">KCTC 52677</strain>
    </source>
</reference>
<dbReference type="InterPro" id="IPR050172">
    <property type="entry name" value="SsuD_RutA_monooxygenase"/>
</dbReference>
<protein>
    <recommendedName>
        <fullName evidence="2">alkanesulfonate monooxygenase</fullName>
        <ecNumber evidence="2">1.14.14.5</ecNumber>
    </recommendedName>
</protein>
<keyword evidence="6 8" id="KW-0503">Monooxygenase</keyword>
<feature type="domain" description="Luciferase-like" evidence="7">
    <location>
        <begin position="9"/>
        <end position="331"/>
    </location>
</feature>
<dbReference type="Proteomes" id="UP001595377">
    <property type="component" value="Unassembled WGS sequence"/>
</dbReference>
<dbReference type="CDD" id="cd01094">
    <property type="entry name" value="Alkanesulfonate_monoxygenase"/>
    <property type="match status" value="1"/>
</dbReference>
<dbReference type="EC" id="1.14.14.5" evidence="2"/>
<evidence type="ECO:0000259" key="7">
    <source>
        <dbReference type="Pfam" id="PF00296"/>
    </source>
</evidence>
<evidence type="ECO:0000313" key="9">
    <source>
        <dbReference type="Proteomes" id="UP001595377"/>
    </source>
</evidence>
<dbReference type="GO" id="GO:0008726">
    <property type="term" value="F:alkanesulfonate monooxygenase activity"/>
    <property type="evidence" value="ECO:0007669"/>
    <property type="project" value="UniProtKB-EC"/>
</dbReference>
<dbReference type="RefSeq" id="WP_257317508.1">
    <property type="nucleotide sequence ID" value="NZ_JANFDG010000030.1"/>
</dbReference>
<dbReference type="Pfam" id="PF00296">
    <property type="entry name" value="Bac_luciferase"/>
    <property type="match status" value="1"/>
</dbReference>
<evidence type="ECO:0000256" key="4">
    <source>
        <dbReference type="ARBA" id="ARBA00022643"/>
    </source>
</evidence>
<dbReference type="PANTHER" id="PTHR42847:SF4">
    <property type="entry name" value="ALKANESULFONATE MONOOXYGENASE-RELATED"/>
    <property type="match status" value="1"/>
</dbReference>
<evidence type="ECO:0000256" key="5">
    <source>
        <dbReference type="ARBA" id="ARBA00023002"/>
    </source>
</evidence>
<dbReference type="PANTHER" id="PTHR42847">
    <property type="entry name" value="ALKANESULFONATE MONOOXYGENASE"/>
    <property type="match status" value="1"/>
</dbReference>
<evidence type="ECO:0000256" key="3">
    <source>
        <dbReference type="ARBA" id="ARBA00022630"/>
    </source>
</evidence>
<dbReference type="NCBIfam" id="NF001939">
    <property type="entry name" value="PRK00719.1"/>
    <property type="match status" value="1"/>
</dbReference>
<dbReference type="EMBL" id="JBHRSP010000033">
    <property type="protein sequence ID" value="MFC3075220.1"/>
    <property type="molecule type" value="Genomic_DNA"/>
</dbReference>
<keyword evidence="5 8" id="KW-0560">Oxidoreductase</keyword>
<dbReference type="InterPro" id="IPR036661">
    <property type="entry name" value="Luciferase-like_sf"/>
</dbReference>
<evidence type="ECO:0000256" key="2">
    <source>
        <dbReference type="ARBA" id="ARBA00012113"/>
    </source>
</evidence>
<accession>A0ABV7DJT8</accession>
<dbReference type="NCBIfam" id="TIGR03565">
    <property type="entry name" value="alk_sulf_monoox"/>
    <property type="match status" value="1"/>
</dbReference>
<name>A0ABV7DJT8_9HYPH</name>
<gene>
    <name evidence="8" type="primary">ssuD</name>
    <name evidence="8" type="ORF">ACFOHH_19075</name>
</gene>
<proteinExistence type="inferred from homology"/>
<evidence type="ECO:0000256" key="6">
    <source>
        <dbReference type="ARBA" id="ARBA00023033"/>
    </source>
</evidence>
<dbReference type="SUPFAM" id="SSF51679">
    <property type="entry name" value="Bacterial luciferase-like"/>
    <property type="match status" value="1"/>
</dbReference>
<evidence type="ECO:0000313" key="8">
    <source>
        <dbReference type="EMBL" id="MFC3075220.1"/>
    </source>
</evidence>